<dbReference type="PANTHER" id="PTHR42693">
    <property type="entry name" value="ARYLSULFATASE FAMILY MEMBER"/>
    <property type="match status" value="1"/>
</dbReference>
<keyword evidence="5" id="KW-1185">Reference proteome</keyword>
<comment type="caution">
    <text evidence="4">The sequence shown here is derived from an EMBL/GenBank/DDBJ whole genome shotgun (WGS) entry which is preliminary data.</text>
</comment>
<dbReference type="SUPFAM" id="SSF53649">
    <property type="entry name" value="Alkaline phosphatase-like"/>
    <property type="match status" value="1"/>
</dbReference>
<evidence type="ECO:0000259" key="3">
    <source>
        <dbReference type="Pfam" id="PF00884"/>
    </source>
</evidence>
<organism evidence="4 5">
    <name type="scientific">Nonomuraea maheshkhaliensis</name>
    <dbReference type="NCBI Taxonomy" id="419590"/>
    <lineage>
        <taxon>Bacteria</taxon>
        <taxon>Bacillati</taxon>
        <taxon>Actinomycetota</taxon>
        <taxon>Actinomycetes</taxon>
        <taxon>Streptosporangiales</taxon>
        <taxon>Streptosporangiaceae</taxon>
        <taxon>Nonomuraea</taxon>
    </lineage>
</organism>
<proteinExistence type="inferred from homology"/>
<accession>A0ABN2FJ81</accession>
<keyword evidence="2" id="KW-0378">Hydrolase</keyword>
<dbReference type="CDD" id="cd16027">
    <property type="entry name" value="SGSH"/>
    <property type="match status" value="1"/>
</dbReference>
<sequence>MPPNILLITADDMGGDTPGCFGGPAEVSPTLDRLAAEGMTFGRAHVAIAVCQPSRSAIMTGRWPHRNGAQGFEPITAGVPVLTRLLYEAGYMSGILGKVEHLQPVEAFGWEFTRGMRELGMGRDPRAYGEASRQFMGEAAAQGRPWFLMANAHDPHRPYSGSQDELDRFPAEARATYPAPSKVFGPGDDVGDVPEFLPGLPEVAEEYREYLSSSRRCDDVVAEVLRALDETGAAGDTLVVFLSDNGIAVPFAKANCYLQSSRTPLIVRWPRVTRPGTRVDTAFVSMIDLFPTLCAAAGVPEPTGLDGRSMLPLLRGERQDGRDTVFTVFHETAAKGRFEMRCRQDDRFGYIWNEWSDGAREYRAENMMGRTWPAMLAAASSDERLAQRARFYVHRFPEELYDLRADPHSLANLAEDPIHREALKGARRHLLAWMAETGDPLLDTYRGFLQDLEQRVVR</sequence>
<dbReference type="EMBL" id="BAAAMU010000041">
    <property type="protein sequence ID" value="GAA1649564.1"/>
    <property type="molecule type" value="Genomic_DNA"/>
</dbReference>
<name>A0ABN2FJ81_9ACTN</name>
<feature type="domain" description="Sulfatase N-terminal" evidence="3">
    <location>
        <begin position="3"/>
        <end position="299"/>
    </location>
</feature>
<dbReference type="InterPro" id="IPR000917">
    <property type="entry name" value="Sulfatase_N"/>
</dbReference>
<dbReference type="PANTHER" id="PTHR42693:SF53">
    <property type="entry name" value="ENDO-4-O-SULFATASE"/>
    <property type="match status" value="1"/>
</dbReference>
<gene>
    <name evidence="4" type="ORF">GCM10009733_053280</name>
</gene>
<evidence type="ECO:0000313" key="5">
    <source>
        <dbReference type="Proteomes" id="UP001500064"/>
    </source>
</evidence>
<dbReference type="Pfam" id="PF00884">
    <property type="entry name" value="Sulfatase"/>
    <property type="match status" value="1"/>
</dbReference>
<evidence type="ECO:0000313" key="4">
    <source>
        <dbReference type="EMBL" id="GAA1649564.1"/>
    </source>
</evidence>
<dbReference type="RefSeq" id="WP_346109015.1">
    <property type="nucleotide sequence ID" value="NZ_BAAAMU010000041.1"/>
</dbReference>
<comment type="similarity">
    <text evidence="1">Belongs to the sulfatase family.</text>
</comment>
<evidence type="ECO:0000256" key="2">
    <source>
        <dbReference type="ARBA" id="ARBA00022801"/>
    </source>
</evidence>
<protein>
    <submittedName>
        <fullName evidence="4">Sulfatase</fullName>
    </submittedName>
</protein>
<dbReference type="InterPro" id="IPR017850">
    <property type="entry name" value="Alkaline_phosphatase_core_sf"/>
</dbReference>
<dbReference type="Gene3D" id="3.40.720.10">
    <property type="entry name" value="Alkaline Phosphatase, subunit A"/>
    <property type="match status" value="1"/>
</dbReference>
<evidence type="ECO:0000256" key="1">
    <source>
        <dbReference type="ARBA" id="ARBA00008779"/>
    </source>
</evidence>
<dbReference type="Proteomes" id="UP001500064">
    <property type="component" value="Unassembled WGS sequence"/>
</dbReference>
<reference evidence="4 5" key="1">
    <citation type="journal article" date="2019" name="Int. J. Syst. Evol. Microbiol.">
        <title>The Global Catalogue of Microorganisms (GCM) 10K type strain sequencing project: providing services to taxonomists for standard genome sequencing and annotation.</title>
        <authorList>
            <consortium name="The Broad Institute Genomics Platform"/>
            <consortium name="The Broad Institute Genome Sequencing Center for Infectious Disease"/>
            <person name="Wu L."/>
            <person name="Ma J."/>
        </authorList>
    </citation>
    <scope>NUCLEOTIDE SEQUENCE [LARGE SCALE GENOMIC DNA]</scope>
    <source>
        <strain evidence="4 5">JCM 13929</strain>
    </source>
</reference>
<dbReference type="InterPro" id="IPR050738">
    <property type="entry name" value="Sulfatase"/>
</dbReference>